<evidence type="ECO:0000313" key="2">
    <source>
        <dbReference type="Proteomes" id="UP000026915"/>
    </source>
</evidence>
<sequence length="80" mass="9182">MRTRKYKDLKEEQRLLVWGLNYINWSAVWAANGQSRGLPRYSLTASGQHKFVTWLAPPLLLLAAIHEPKHIPKVLLLSCS</sequence>
<dbReference type="EMBL" id="CM001880">
    <property type="protein sequence ID" value="EOY01958.1"/>
    <property type="molecule type" value="Genomic_DNA"/>
</dbReference>
<protein>
    <submittedName>
        <fullName evidence="1">Uncharacterized protein</fullName>
    </submittedName>
</protein>
<keyword evidence="2" id="KW-1185">Reference proteome</keyword>
<dbReference type="Gramene" id="EOY01958">
    <property type="protein sequence ID" value="EOY01958"/>
    <property type="gene ID" value="TCM_011737"/>
</dbReference>
<dbReference type="AlphaFoldDB" id="A0A061EBD1"/>
<proteinExistence type="predicted"/>
<accession>A0A061EBD1</accession>
<name>A0A061EBD1_THECC</name>
<reference evidence="1 2" key="1">
    <citation type="journal article" date="2013" name="Genome Biol.">
        <title>The genome sequence of the most widely cultivated cacao type and its use to identify candidate genes regulating pod color.</title>
        <authorList>
            <person name="Motamayor J.C."/>
            <person name="Mockaitis K."/>
            <person name="Schmutz J."/>
            <person name="Haiminen N."/>
            <person name="Iii D.L."/>
            <person name="Cornejo O."/>
            <person name="Findley S.D."/>
            <person name="Zheng P."/>
            <person name="Utro F."/>
            <person name="Royaert S."/>
            <person name="Saski C."/>
            <person name="Jenkins J."/>
            <person name="Podicheti R."/>
            <person name="Zhao M."/>
            <person name="Scheffler B.E."/>
            <person name="Stack J.C."/>
            <person name="Feltus F.A."/>
            <person name="Mustiga G.M."/>
            <person name="Amores F."/>
            <person name="Phillips W."/>
            <person name="Marelli J.P."/>
            <person name="May G.D."/>
            <person name="Shapiro H."/>
            <person name="Ma J."/>
            <person name="Bustamante C.D."/>
            <person name="Schnell R.J."/>
            <person name="Main D."/>
            <person name="Gilbert D."/>
            <person name="Parida L."/>
            <person name="Kuhn D.N."/>
        </authorList>
    </citation>
    <scope>NUCLEOTIDE SEQUENCE [LARGE SCALE GENOMIC DNA]</scope>
    <source>
        <strain evidence="2">cv. Matina 1-6</strain>
    </source>
</reference>
<dbReference type="InParanoid" id="A0A061EBD1"/>
<gene>
    <name evidence="1" type="ORF">TCM_011737</name>
</gene>
<evidence type="ECO:0000313" key="1">
    <source>
        <dbReference type="EMBL" id="EOY01958.1"/>
    </source>
</evidence>
<organism evidence="1 2">
    <name type="scientific">Theobroma cacao</name>
    <name type="common">Cacao</name>
    <name type="synonym">Cocoa</name>
    <dbReference type="NCBI Taxonomy" id="3641"/>
    <lineage>
        <taxon>Eukaryota</taxon>
        <taxon>Viridiplantae</taxon>
        <taxon>Streptophyta</taxon>
        <taxon>Embryophyta</taxon>
        <taxon>Tracheophyta</taxon>
        <taxon>Spermatophyta</taxon>
        <taxon>Magnoliopsida</taxon>
        <taxon>eudicotyledons</taxon>
        <taxon>Gunneridae</taxon>
        <taxon>Pentapetalae</taxon>
        <taxon>rosids</taxon>
        <taxon>malvids</taxon>
        <taxon>Malvales</taxon>
        <taxon>Malvaceae</taxon>
        <taxon>Byttnerioideae</taxon>
        <taxon>Theobroma</taxon>
    </lineage>
</organism>
<dbReference type="HOGENOM" id="CLU_2594609_0_0_1"/>
<dbReference type="Proteomes" id="UP000026915">
    <property type="component" value="Chromosome 2"/>
</dbReference>